<accession>A0A1W1D8U5</accession>
<evidence type="ECO:0000256" key="2">
    <source>
        <dbReference type="ARBA" id="ARBA00023002"/>
    </source>
</evidence>
<evidence type="ECO:0000259" key="4">
    <source>
        <dbReference type="Pfam" id="PF07732"/>
    </source>
</evidence>
<dbReference type="EMBL" id="FPHR01000016">
    <property type="protein sequence ID" value="SFV77041.1"/>
    <property type="molecule type" value="Genomic_DNA"/>
</dbReference>
<dbReference type="PANTHER" id="PTHR48267:SF1">
    <property type="entry name" value="BILIRUBIN OXIDASE"/>
    <property type="match status" value="1"/>
</dbReference>
<keyword evidence="2" id="KW-0560">Oxidoreductase</keyword>
<protein>
    <submittedName>
        <fullName evidence="5">Multicopper oxidase</fullName>
    </submittedName>
</protein>
<sequence>MLNRRRFIQSILAIALLPKQFLQAKGFLSDNTFQVPPLELGNRVGKDVYFDLSIQSGKSAILPKRLTPTLGINQAFLGVTLRANRGDRVHIKVKNNIDRTTTLHWHGAKLPAKADGGPHQPIKPAGTWLSEFDIIQPAATLWYHAHQMHKTGEHVYHGLSGLFIVDDDTSKNLGLPLDYGVDDFPVIIQDKDFNQDGSFQYLGDFREKLMGKKGETVLVNGVISPVLKITKSLIRLRILNGSNARIYHLNFDDKRPFHIIASDGGLLEKPIMAHSIKLAPAERAEILVDISDGKMPVLRHKTHMQKSANRMSGMMTMQSMQGKKQEFDIFQIDARNVSHSDKKIPNNLVKHNRLSMQSISNKRVFKLQMKMGPMLMLGALSNSHDLLKINGKSMDINRVDEVVKAGSTELWEIENTSMMPHPFHIHNVQFKIVSRRGEVKGHELGFKDVVLVRPHETVQVLIKFPEFSDAKTPYMYHCHILEHEDLGMMGQFVVV</sequence>
<dbReference type="PROSITE" id="PS00080">
    <property type="entry name" value="MULTICOPPER_OXIDASE2"/>
    <property type="match status" value="1"/>
</dbReference>
<gene>
    <name evidence="5" type="ORF">MNB_SUP05-4-1010</name>
</gene>
<dbReference type="AlphaFoldDB" id="A0A1W1D8U5"/>
<dbReference type="PANTHER" id="PTHR48267">
    <property type="entry name" value="CUPREDOXIN SUPERFAMILY PROTEIN"/>
    <property type="match status" value="1"/>
</dbReference>
<dbReference type="InterPro" id="IPR045087">
    <property type="entry name" value="Cu-oxidase_fam"/>
</dbReference>
<evidence type="ECO:0000259" key="3">
    <source>
        <dbReference type="Pfam" id="PF07731"/>
    </source>
</evidence>
<dbReference type="InterPro" id="IPR011706">
    <property type="entry name" value="Cu-oxidase_C"/>
</dbReference>
<dbReference type="GO" id="GO:0016491">
    <property type="term" value="F:oxidoreductase activity"/>
    <property type="evidence" value="ECO:0007669"/>
    <property type="project" value="UniProtKB-KW"/>
</dbReference>
<dbReference type="InterPro" id="IPR002355">
    <property type="entry name" value="Cu_oxidase_Cu_BS"/>
</dbReference>
<feature type="domain" description="Plastocyanin-like" evidence="4">
    <location>
        <begin position="57"/>
        <end position="168"/>
    </location>
</feature>
<dbReference type="Pfam" id="PF07731">
    <property type="entry name" value="Cu-oxidase_2"/>
    <property type="match status" value="1"/>
</dbReference>
<dbReference type="CDD" id="cd13867">
    <property type="entry name" value="CuRO_2_CueO_FtsP"/>
    <property type="match status" value="1"/>
</dbReference>
<dbReference type="GO" id="GO:0005507">
    <property type="term" value="F:copper ion binding"/>
    <property type="evidence" value="ECO:0007669"/>
    <property type="project" value="InterPro"/>
</dbReference>
<dbReference type="InterPro" id="IPR011707">
    <property type="entry name" value="Cu-oxidase-like_N"/>
</dbReference>
<organism evidence="5">
    <name type="scientific">hydrothermal vent metagenome</name>
    <dbReference type="NCBI Taxonomy" id="652676"/>
    <lineage>
        <taxon>unclassified sequences</taxon>
        <taxon>metagenomes</taxon>
        <taxon>ecological metagenomes</taxon>
    </lineage>
</organism>
<reference evidence="5" key="1">
    <citation type="submission" date="2016-10" db="EMBL/GenBank/DDBJ databases">
        <authorList>
            <person name="de Groot N.N."/>
        </authorList>
    </citation>
    <scope>NUCLEOTIDE SEQUENCE</scope>
</reference>
<evidence type="ECO:0000313" key="5">
    <source>
        <dbReference type="EMBL" id="SFV77041.1"/>
    </source>
</evidence>
<keyword evidence="1" id="KW-0479">Metal-binding</keyword>
<dbReference type="Pfam" id="PF07732">
    <property type="entry name" value="Cu-oxidase_3"/>
    <property type="match status" value="1"/>
</dbReference>
<name>A0A1W1D8U5_9ZZZZ</name>
<proteinExistence type="predicted"/>
<dbReference type="SUPFAM" id="SSF49503">
    <property type="entry name" value="Cupredoxins"/>
    <property type="match status" value="3"/>
</dbReference>
<dbReference type="InterPro" id="IPR008972">
    <property type="entry name" value="Cupredoxin"/>
</dbReference>
<dbReference type="CDD" id="cd13890">
    <property type="entry name" value="CuRO_3_CueO_FtsP"/>
    <property type="match status" value="1"/>
</dbReference>
<evidence type="ECO:0000256" key="1">
    <source>
        <dbReference type="ARBA" id="ARBA00022723"/>
    </source>
</evidence>
<feature type="domain" description="Plastocyanin-like" evidence="3">
    <location>
        <begin position="385"/>
        <end position="494"/>
    </location>
</feature>
<dbReference type="Gene3D" id="2.60.40.420">
    <property type="entry name" value="Cupredoxins - blue copper proteins"/>
    <property type="match status" value="3"/>
</dbReference>
<dbReference type="CDD" id="cd04232">
    <property type="entry name" value="CuRO_1_CueO_FtsP"/>
    <property type="match status" value="1"/>
</dbReference>